<sequence length="204" mass="22093">MESTCSNAPVAQACAPRHCFVGFPSAAMGRGVVSDWCNYYGIHRGTSSTSLGQQRQQTASGLSDRGPRFVNIAAALALLLPLTENLQLSVRGGESMSATAAGLRYSKSEGRQTSSEEAQQTRLQQQQKPVAQANFNQMSKWDCLAATFNKGETFKAGSTPNFSVKQSPQELAKPVVIIYITKWLKVENLPVGISKSRAQHNNAR</sequence>
<evidence type="ECO:0000313" key="3">
    <source>
        <dbReference type="Proteomes" id="UP000735302"/>
    </source>
</evidence>
<keyword evidence="3" id="KW-1185">Reference proteome</keyword>
<evidence type="ECO:0000313" key="2">
    <source>
        <dbReference type="EMBL" id="GFN86977.1"/>
    </source>
</evidence>
<dbReference type="EMBL" id="BLXT01001645">
    <property type="protein sequence ID" value="GFN86977.1"/>
    <property type="molecule type" value="Genomic_DNA"/>
</dbReference>
<evidence type="ECO:0000256" key="1">
    <source>
        <dbReference type="SAM" id="MobiDB-lite"/>
    </source>
</evidence>
<feature type="region of interest" description="Disordered" evidence="1">
    <location>
        <begin position="101"/>
        <end position="131"/>
    </location>
</feature>
<reference evidence="2 3" key="1">
    <citation type="journal article" date="2021" name="Elife">
        <title>Chloroplast acquisition without the gene transfer in kleptoplastic sea slugs, Plakobranchus ocellatus.</title>
        <authorList>
            <person name="Maeda T."/>
            <person name="Takahashi S."/>
            <person name="Yoshida T."/>
            <person name="Shimamura S."/>
            <person name="Takaki Y."/>
            <person name="Nagai Y."/>
            <person name="Toyoda A."/>
            <person name="Suzuki Y."/>
            <person name="Arimoto A."/>
            <person name="Ishii H."/>
            <person name="Satoh N."/>
            <person name="Nishiyama T."/>
            <person name="Hasebe M."/>
            <person name="Maruyama T."/>
            <person name="Minagawa J."/>
            <person name="Obokata J."/>
            <person name="Shigenobu S."/>
        </authorList>
    </citation>
    <scope>NUCLEOTIDE SEQUENCE [LARGE SCALE GENOMIC DNA]</scope>
</reference>
<gene>
    <name evidence="2" type="ORF">PoB_001348300</name>
</gene>
<accession>A0AAV3YXL5</accession>
<proteinExistence type="predicted"/>
<organism evidence="2 3">
    <name type="scientific">Plakobranchus ocellatus</name>
    <dbReference type="NCBI Taxonomy" id="259542"/>
    <lineage>
        <taxon>Eukaryota</taxon>
        <taxon>Metazoa</taxon>
        <taxon>Spiralia</taxon>
        <taxon>Lophotrochozoa</taxon>
        <taxon>Mollusca</taxon>
        <taxon>Gastropoda</taxon>
        <taxon>Heterobranchia</taxon>
        <taxon>Euthyneura</taxon>
        <taxon>Panpulmonata</taxon>
        <taxon>Sacoglossa</taxon>
        <taxon>Placobranchoidea</taxon>
        <taxon>Plakobranchidae</taxon>
        <taxon>Plakobranchus</taxon>
    </lineage>
</organism>
<dbReference type="Proteomes" id="UP000735302">
    <property type="component" value="Unassembled WGS sequence"/>
</dbReference>
<dbReference type="AlphaFoldDB" id="A0AAV3YXL5"/>
<comment type="caution">
    <text evidence="2">The sequence shown here is derived from an EMBL/GenBank/DDBJ whole genome shotgun (WGS) entry which is preliminary data.</text>
</comment>
<protein>
    <submittedName>
        <fullName evidence="2">Uncharacterized protein</fullName>
    </submittedName>
</protein>
<name>A0AAV3YXL5_9GAST</name>